<proteinExistence type="predicted"/>
<evidence type="ECO:0000313" key="4">
    <source>
        <dbReference type="EMBL" id="RCW25921.1"/>
    </source>
</evidence>
<evidence type="ECO:0000259" key="3">
    <source>
        <dbReference type="PROSITE" id="PS51186"/>
    </source>
</evidence>
<keyword evidence="2" id="KW-0012">Acyltransferase</keyword>
<evidence type="ECO:0000313" key="5">
    <source>
        <dbReference type="Proteomes" id="UP000252582"/>
    </source>
</evidence>
<name>A0A6I7HPB4_9HYPH</name>
<dbReference type="EMBL" id="QPIX01000004">
    <property type="protein sequence ID" value="RCW25921.1"/>
    <property type="molecule type" value="Genomic_DNA"/>
</dbReference>
<dbReference type="CDD" id="cd04301">
    <property type="entry name" value="NAT_SF"/>
    <property type="match status" value="1"/>
</dbReference>
<dbReference type="GO" id="GO:0005840">
    <property type="term" value="C:ribosome"/>
    <property type="evidence" value="ECO:0007669"/>
    <property type="project" value="UniProtKB-KW"/>
</dbReference>
<accession>A0A6I7HPB4</accession>
<dbReference type="GO" id="GO:0016747">
    <property type="term" value="F:acyltransferase activity, transferring groups other than amino-acyl groups"/>
    <property type="evidence" value="ECO:0007669"/>
    <property type="project" value="InterPro"/>
</dbReference>
<keyword evidence="4" id="KW-0689">Ribosomal protein</keyword>
<evidence type="ECO:0000256" key="1">
    <source>
        <dbReference type="ARBA" id="ARBA00022679"/>
    </source>
</evidence>
<evidence type="ECO:0000256" key="2">
    <source>
        <dbReference type="ARBA" id="ARBA00023315"/>
    </source>
</evidence>
<dbReference type="PANTHER" id="PTHR43877">
    <property type="entry name" value="AMINOALKYLPHOSPHONATE N-ACETYLTRANSFERASE-RELATED-RELATED"/>
    <property type="match status" value="1"/>
</dbReference>
<organism evidence="4 5">
    <name type="scientific">Ciceribacter lividus</name>
    <dbReference type="NCBI Taxonomy" id="1197950"/>
    <lineage>
        <taxon>Bacteria</taxon>
        <taxon>Pseudomonadati</taxon>
        <taxon>Pseudomonadota</taxon>
        <taxon>Alphaproteobacteria</taxon>
        <taxon>Hyphomicrobiales</taxon>
        <taxon>Rhizobiaceae</taxon>
        <taxon>Ciceribacter</taxon>
    </lineage>
</organism>
<sequence length="180" mass="20020">MAKWPRRDESGVMKTLSIDVRPAEPQDAAAIAEAHRLSWQHAYAGLIPHHALTKMIERRGETWWRKATRGPATILVVDVAGTIAGYATVGLNRSRALPQEGEIYEIYIRPEYQGIGLGYLLFGEARRLLKSLGCSGLVVWCLEESAHASQFFRSNGGVDAVEGMEDFGEAQLKKLGFIWH</sequence>
<keyword evidence="5" id="KW-1185">Reference proteome</keyword>
<gene>
    <name evidence="4" type="ORF">DFR48_104173</name>
</gene>
<dbReference type="AlphaFoldDB" id="A0A6I7HPB4"/>
<reference evidence="4 5" key="1">
    <citation type="submission" date="2018-07" db="EMBL/GenBank/DDBJ databases">
        <title>Genomic Encyclopedia of Type Strains, Phase IV (KMG-IV): sequencing the most valuable type-strain genomes for metagenomic binning, comparative biology and taxonomic classification.</title>
        <authorList>
            <person name="Goeker M."/>
        </authorList>
    </citation>
    <scope>NUCLEOTIDE SEQUENCE [LARGE SCALE GENOMIC DNA]</scope>
    <source>
        <strain evidence="4 5">DSM 25528</strain>
    </source>
</reference>
<dbReference type="InterPro" id="IPR016181">
    <property type="entry name" value="Acyl_CoA_acyltransferase"/>
</dbReference>
<dbReference type="Gene3D" id="3.40.630.30">
    <property type="match status" value="1"/>
</dbReference>
<comment type="caution">
    <text evidence="4">The sequence shown here is derived from an EMBL/GenBank/DDBJ whole genome shotgun (WGS) entry which is preliminary data.</text>
</comment>
<feature type="domain" description="N-acetyltransferase" evidence="3">
    <location>
        <begin position="18"/>
        <end position="180"/>
    </location>
</feature>
<dbReference type="PROSITE" id="PS51186">
    <property type="entry name" value="GNAT"/>
    <property type="match status" value="1"/>
</dbReference>
<keyword evidence="1" id="KW-0808">Transferase</keyword>
<dbReference type="SUPFAM" id="SSF55729">
    <property type="entry name" value="Acyl-CoA N-acyltransferases (Nat)"/>
    <property type="match status" value="1"/>
</dbReference>
<dbReference type="InterPro" id="IPR050832">
    <property type="entry name" value="Bact_Acetyltransf"/>
</dbReference>
<dbReference type="InterPro" id="IPR000182">
    <property type="entry name" value="GNAT_dom"/>
</dbReference>
<dbReference type="Pfam" id="PF00583">
    <property type="entry name" value="Acetyltransf_1"/>
    <property type="match status" value="1"/>
</dbReference>
<protein>
    <submittedName>
        <fullName evidence="4">Ribosomal protein S18 acetylase RimI-like enzyme</fullName>
    </submittedName>
</protein>
<dbReference type="Proteomes" id="UP000252582">
    <property type="component" value="Unassembled WGS sequence"/>
</dbReference>
<keyword evidence="4" id="KW-0687">Ribonucleoprotein</keyword>